<comment type="caution">
    <text evidence="2">The sequence shown here is derived from an EMBL/GenBank/DDBJ whole genome shotgun (WGS) entry which is preliminary data.</text>
</comment>
<evidence type="ECO:0000259" key="1">
    <source>
        <dbReference type="Pfam" id="PF13700"/>
    </source>
</evidence>
<gene>
    <name evidence="2" type="ORF">DSM107010_65330</name>
</gene>
<dbReference type="Proteomes" id="UP000282574">
    <property type="component" value="Unassembled WGS sequence"/>
</dbReference>
<dbReference type="AlphaFoldDB" id="A0AB37UB26"/>
<sequence>MPGRILTDRERKRLEQFPAQVAPSDLATYFTLSSAQLNLVCQHRGDRNRLGFALQLLTLRYLGFCPDRLTTVPADVVAYVAGQLNTTPEALVHYGKRAQTRTDHFQKVQAYPGFRPAKLKELRALTGWLLERALEHDKPMYWEAE</sequence>
<keyword evidence="3" id="KW-1185">Reference proteome</keyword>
<evidence type="ECO:0000313" key="2">
    <source>
        <dbReference type="EMBL" id="RUT01439.1"/>
    </source>
</evidence>
<name>A0AB37UB26_9CYAN</name>
<feature type="domain" description="DUF4158" evidence="1">
    <location>
        <begin position="5"/>
        <end position="140"/>
    </location>
</feature>
<protein>
    <recommendedName>
        <fullName evidence="1">DUF4158 domain-containing protein</fullName>
    </recommendedName>
</protein>
<dbReference type="EMBL" id="RSCK01000125">
    <property type="protein sequence ID" value="RUT01439.1"/>
    <property type="molecule type" value="Genomic_DNA"/>
</dbReference>
<organism evidence="2 3">
    <name type="scientific">Chroococcidiopsis cubana SAG 39.79</name>
    <dbReference type="NCBI Taxonomy" id="388085"/>
    <lineage>
        <taxon>Bacteria</taxon>
        <taxon>Bacillati</taxon>
        <taxon>Cyanobacteriota</taxon>
        <taxon>Cyanophyceae</taxon>
        <taxon>Chroococcidiopsidales</taxon>
        <taxon>Chroococcidiopsidaceae</taxon>
        <taxon>Chroococcidiopsis</taxon>
    </lineage>
</organism>
<dbReference type="InterPro" id="IPR025296">
    <property type="entry name" value="DUF4158"/>
</dbReference>
<accession>A0AB37UB26</accession>
<evidence type="ECO:0000313" key="3">
    <source>
        <dbReference type="Proteomes" id="UP000282574"/>
    </source>
</evidence>
<reference evidence="2 3" key="1">
    <citation type="journal article" date="2019" name="Genome Biol. Evol.">
        <title>Day and night: Metabolic profiles and evolutionary relationships of six axenic non-marine cyanobacteria.</title>
        <authorList>
            <person name="Will S.E."/>
            <person name="Henke P."/>
            <person name="Boedeker C."/>
            <person name="Huang S."/>
            <person name="Brinkmann H."/>
            <person name="Rohde M."/>
            <person name="Jarek M."/>
            <person name="Friedl T."/>
            <person name="Seufert S."/>
            <person name="Schumacher M."/>
            <person name="Overmann J."/>
            <person name="Neumann-Schaal M."/>
            <person name="Petersen J."/>
        </authorList>
    </citation>
    <scope>NUCLEOTIDE SEQUENCE [LARGE SCALE GENOMIC DNA]</scope>
    <source>
        <strain evidence="2 3">SAG 39.79</strain>
    </source>
</reference>
<proteinExistence type="predicted"/>
<dbReference type="Pfam" id="PF13700">
    <property type="entry name" value="DUF4158"/>
    <property type="match status" value="1"/>
</dbReference>